<sequence>MAWVEPKATSPGGREAGQHRTGPRREYGDPMVLLAGDLAGMSE</sequence>
<proteinExistence type="predicted"/>
<dbReference type="EMBL" id="JBCGDC010000068">
    <property type="protein sequence ID" value="MFB6395769.1"/>
    <property type="molecule type" value="Genomic_DNA"/>
</dbReference>
<dbReference type="RefSeq" id="WP_375735447.1">
    <property type="nucleotide sequence ID" value="NZ_JBCGDC010000068.1"/>
</dbReference>
<evidence type="ECO:0000256" key="1">
    <source>
        <dbReference type="SAM" id="MobiDB-lite"/>
    </source>
</evidence>
<evidence type="ECO:0000313" key="2">
    <source>
        <dbReference type="EMBL" id="MFB6395769.1"/>
    </source>
</evidence>
<protein>
    <submittedName>
        <fullName evidence="2">Uncharacterized protein</fullName>
    </submittedName>
</protein>
<organism evidence="2 3">
    <name type="scientific">Polymorphospora lycopeni</name>
    <dbReference type="NCBI Taxonomy" id="3140240"/>
    <lineage>
        <taxon>Bacteria</taxon>
        <taxon>Bacillati</taxon>
        <taxon>Actinomycetota</taxon>
        <taxon>Actinomycetes</taxon>
        <taxon>Micromonosporales</taxon>
        <taxon>Micromonosporaceae</taxon>
        <taxon>Polymorphospora</taxon>
    </lineage>
</organism>
<dbReference type="Proteomes" id="UP001582793">
    <property type="component" value="Unassembled WGS sequence"/>
</dbReference>
<reference evidence="2 3" key="1">
    <citation type="submission" date="2024-04" db="EMBL/GenBank/DDBJ databases">
        <title>Polymorphospora sp. isolated from Baiyangdian Lake in Xiong'an New Area.</title>
        <authorList>
            <person name="Zhang X."/>
            <person name="Liu J."/>
        </authorList>
    </citation>
    <scope>NUCLEOTIDE SEQUENCE [LARGE SCALE GENOMIC DNA]</scope>
    <source>
        <strain evidence="2 3">2-325</strain>
    </source>
</reference>
<name>A0ABV5CUU0_9ACTN</name>
<keyword evidence="3" id="KW-1185">Reference proteome</keyword>
<gene>
    <name evidence="2" type="ORF">AAFH96_22025</name>
</gene>
<comment type="caution">
    <text evidence="2">The sequence shown here is derived from an EMBL/GenBank/DDBJ whole genome shotgun (WGS) entry which is preliminary data.</text>
</comment>
<feature type="region of interest" description="Disordered" evidence="1">
    <location>
        <begin position="1"/>
        <end position="29"/>
    </location>
</feature>
<evidence type="ECO:0000313" key="3">
    <source>
        <dbReference type="Proteomes" id="UP001582793"/>
    </source>
</evidence>
<accession>A0ABV5CUU0</accession>